<sequence>MAKYQFFELTQDGKKLVRYLCTDLINFTQEKDRLLAQGFEVMGDMIYAGNEEEAIAHFNSGMVYPLEEYNKSNIVGGLFYCVKSLAESASGLLHRRSDN</sequence>
<accession>A0A7H9BF26</accession>
<protein>
    <submittedName>
        <fullName evidence="1">Uncharacterized protein</fullName>
    </submittedName>
</protein>
<keyword evidence="2" id="KW-1185">Reference proteome</keyword>
<dbReference type="EMBL" id="CP058627">
    <property type="protein sequence ID" value="QLG87165.1"/>
    <property type="molecule type" value="Genomic_DNA"/>
</dbReference>
<gene>
    <name evidence="1" type="ORF">HQ393_02265</name>
</gene>
<reference evidence="1 2" key="1">
    <citation type="submission" date="2020-07" db="EMBL/GenBank/DDBJ databases">
        <title>Complete genome sequence of Chitinibacter sp. 2T18.</title>
        <authorList>
            <person name="Bae J.-W."/>
            <person name="Choi J.-W."/>
        </authorList>
    </citation>
    <scope>NUCLEOTIDE SEQUENCE [LARGE SCALE GENOMIC DNA]</scope>
    <source>
        <strain evidence="1 2">2T18</strain>
    </source>
</reference>
<evidence type="ECO:0000313" key="1">
    <source>
        <dbReference type="EMBL" id="QLG87165.1"/>
    </source>
</evidence>
<organism evidence="1 2">
    <name type="scientific">Chitinibacter bivalviorum</name>
    <dbReference type="NCBI Taxonomy" id="2739434"/>
    <lineage>
        <taxon>Bacteria</taxon>
        <taxon>Pseudomonadati</taxon>
        <taxon>Pseudomonadota</taxon>
        <taxon>Betaproteobacteria</taxon>
        <taxon>Neisseriales</taxon>
        <taxon>Chitinibacteraceae</taxon>
        <taxon>Chitinibacter</taxon>
    </lineage>
</organism>
<name>A0A7H9BF26_9NEIS</name>
<dbReference type="AlphaFoldDB" id="A0A7H9BF26"/>
<dbReference type="Proteomes" id="UP000509597">
    <property type="component" value="Chromosome"/>
</dbReference>
<dbReference type="KEGG" id="chiz:HQ393_02265"/>
<dbReference type="RefSeq" id="WP_179357251.1">
    <property type="nucleotide sequence ID" value="NZ_CP058627.1"/>
</dbReference>
<evidence type="ECO:0000313" key="2">
    <source>
        <dbReference type="Proteomes" id="UP000509597"/>
    </source>
</evidence>
<proteinExistence type="predicted"/>